<organism evidence="1 2">
    <name type="scientific">Lysinibacillus sphaericus CBAM5</name>
    <dbReference type="NCBI Taxonomy" id="1400869"/>
    <lineage>
        <taxon>Bacteria</taxon>
        <taxon>Bacillati</taxon>
        <taxon>Bacillota</taxon>
        <taxon>Bacilli</taxon>
        <taxon>Bacillales</taxon>
        <taxon>Bacillaceae</taxon>
        <taxon>Lysinibacillus</taxon>
    </lineage>
</organism>
<dbReference type="HOGENOM" id="CLU_3063150_0_0_9"/>
<reference evidence="1 2" key="1">
    <citation type="journal article" date="2015" name="Stand. Genomic Sci.">
        <title>Genome sequence and description of the mosquitocidal and heavy metal tolerant strain Lysinibacillus sphaericus CBAM5.</title>
        <authorList>
            <person name="Pena-Montenegro T.D."/>
            <person name="Lozano L."/>
            <person name="Dussan J."/>
        </authorList>
    </citation>
    <scope>NUCLEOTIDE SEQUENCE [LARGE SCALE GENOMIC DNA]</scope>
    <source>
        <strain evidence="1">CBAM5</strain>
    </source>
</reference>
<comment type="caution">
    <text evidence="1">The sequence shown here is derived from an EMBL/GenBank/DDBJ whole genome shotgun (WGS) entry which is preliminary data.</text>
</comment>
<sequence>MVLQFVVNLNSEAYSHNVLEGDERKFRRSEMWEKEKLMLIKTSNFFISTIHNN</sequence>
<dbReference type="AlphaFoldDB" id="W7S1E2"/>
<proteinExistence type="predicted"/>
<gene>
    <name evidence="1" type="ORF">P799_10770</name>
</gene>
<protein>
    <submittedName>
        <fullName evidence="1">Uncharacterized protein</fullName>
    </submittedName>
</protein>
<dbReference type="EMBL" id="AYKQ01000009">
    <property type="protein sequence ID" value="EWH33430.1"/>
    <property type="molecule type" value="Genomic_DNA"/>
</dbReference>
<accession>W7S1E2</accession>
<dbReference type="Proteomes" id="UP000023555">
    <property type="component" value="Unassembled WGS sequence"/>
</dbReference>
<evidence type="ECO:0000313" key="1">
    <source>
        <dbReference type="EMBL" id="EWH33430.1"/>
    </source>
</evidence>
<evidence type="ECO:0000313" key="2">
    <source>
        <dbReference type="Proteomes" id="UP000023555"/>
    </source>
</evidence>
<name>W7S1E2_LYSSH</name>